<dbReference type="Proteomes" id="UP000478052">
    <property type="component" value="Unassembled WGS sequence"/>
</dbReference>
<dbReference type="PANTHER" id="PTHR46609">
    <property type="entry name" value="EXONUCLEASE, PHAGE-TYPE/RECB, C-TERMINAL DOMAIN-CONTAINING PROTEIN"/>
    <property type="match status" value="1"/>
</dbReference>
<dbReference type="AlphaFoldDB" id="A0A6G0XPX7"/>
<gene>
    <name evidence="1" type="ORF">FWK35_00020714</name>
</gene>
<evidence type="ECO:0000313" key="2">
    <source>
        <dbReference type="Proteomes" id="UP000478052"/>
    </source>
</evidence>
<name>A0A6G0XPX7_APHCR</name>
<dbReference type="Gene3D" id="3.90.320.10">
    <property type="match status" value="1"/>
</dbReference>
<dbReference type="OrthoDB" id="6583051at2759"/>
<dbReference type="InterPro" id="IPR011335">
    <property type="entry name" value="Restrct_endonuc-II-like"/>
</dbReference>
<dbReference type="InterPro" id="IPR051703">
    <property type="entry name" value="NF-kappa-B_Signaling_Reg"/>
</dbReference>
<organism evidence="1 2">
    <name type="scientific">Aphis craccivora</name>
    <name type="common">Cowpea aphid</name>
    <dbReference type="NCBI Taxonomy" id="307492"/>
    <lineage>
        <taxon>Eukaryota</taxon>
        <taxon>Metazoa</taxon>
        <taxon>Ecdysozoa</taxon>
        <taxon>Arthropoda</taxon>
        <taxon>Hexapoda</taxon>
        <taxon>Insecta</taxon>
        <taxon>Pterygota</taxon>
        <taxon>Neoptera</taxon>
        <taxon>Paraneoptera</taxon>
        <taxon>Hemiptera</taxon>
        <taxon>Sternorrhyncha</taxon>
        <taxon>Aphidomorpha</taxon>
        <taxon>Aphidoidea</taxon>
        <taxon>Aphididae</taxon>
        <taxon>Aphidini</taxon>
        <taxon>Aphis</taxon>
        <taxon>Aphis</taxon>
    </lineage>
</organism>
<evidence type="ECO:0000313" key="1">
    <source>
        <dbReference type="EMBL" id="KAF0742556.1"/>
    </source>
</evidence>
<keyword evidence="2" id="KW-1185">Reference proteome</keyword>
<dbReference type="SUPFAM" id="SSF52980">
    <property type="entry name" value="Restriction endonuclease-like"/>
    <property type="match status" value="1"/>
</dbReference>
<proteinExistence type="predicted"/>
<dbReference type="EMBL" id="VUJU01007647">
    <property type="protein sequence ID" value="KAF0742556.1"/>
    <property type="molecule type" value="Genomic_DNA"/>
</dbReference>
<comment type="caution">
    <text evidence="1">The sequence shown here is derived from an EMBL/GenBank/DDBJ whole genome shotgun (WGS) entry which is preliminary data.</text>
</comment>
<protein>
    <submittedName>
        <fullName evidence="1">YqaJ domain-containing protein</fullName>
    </submittedName>
</protein>
<accession>A0A6G0XPX7</accession>
<dbReference type="InterPro" id="IPR011604">
    <property type="entry name" value="PDDEXK-like_dom_sf"/>
</dbReference>
<dbReference type="GO" id="GO:0006281">
    <property type="term" value="P:DNA repair"/>
    <property type="evidence" value="ECO:0007669"/>
    <property type="project" value="UniProtKB-ARBA"/>
</dbReference>
<sequence>MFASKRDNIQKEIIEQYKNVQWNEERRKLLMDSNFGRIISRRPDTGCENIVKSLLYSTQYYRATPDGLLDNDGLVEIKCPYSAANMTPDEVPLSNSRQMRIAQKKICVFAVWTPKGIKTETILFDMQFWEEQMFPKLQTFFYDCLLPEIVDPRYLERSIRNP</sequence>
<reference evidence="1 2" key="1">
    <citation type="submission" date="2019-08" db="EMBL/GenBank/DDBJ databases">
        <title>Whole genome of Aphis craccivora.</title>
        <authorList>
            <person name="Voronova N.V."/>
            <person name="Shulinski R.S."/>
            <person name="Bandarenka Y.V."/>
            <person name="Zhorov D.G."/>
            <person name="Warner D."/>
        </authorList>
    </citation>
    <scope>NUCLEOTIDE SEQUENCE [LARGE SCALE GENOMIC DNA]</scope>
    <source>
        <strain evidence="1">180601</strain>
        <tissue evidence="1">Whole Body</tissue>
    </source>
</reference>
<dbReference type="PANTHER" id="PTHR46609:SF8">
    <property type="entry name" value="YQAJ VIRAL RECOMBINASE DOMAIN-CONTAINING PROTEIN"/>
    <property type="match status" value="1"/>
</dbReference>